<keyword evidence="1" id="KW-1133">Transmembrane helix</keyword>
<evidence type="ECO:0000256" key="1">
    <source>
        <dbReference type="SAM" id="Phobius"/>
    </source>
</evidence>
<keyword evidence="1" id="KW-0472">Membrane</keyword>
<dbReference type="AlphaFoldDB" id="A0A914CJ33"/>
<accession>A0A914CJ33</accession>
<evidence type="ECO:0000313" key="2">
    <source>
        <dbReference type="Proteomes" id="UP000887540"/>
    </source>
</evidence>
<keyword evidence="2" id="KW-1185">Reference proteome</keyword>
<organism evidence="2 3">
    <name type="scientific">Acrobeloides nanus</name>
    <dbReference type="NCBI Taxonomy" id="290746"/>
    <lineage>
        <taxon>Eukaryota</taxon>
        <taxon>Metazoa</taxon>
        <taxon>Ecdysozoa</taxon>
        <taxon>Nematoda</taxon>
        <taxon>Chromadorea</taxon>
        <taxon>Rhabditida</taxon>
        <taxon>Tylenchina</taxon>
        <taxon>Cephalobomorpha</taxon>
        <taxon>Cephaloboidea</taxon>
        <taxon>Cephalobidae</taxon>
        <taxon>Acrobeloides</taxon>
    </lineage>
</organism>
<feature type="transmembrane region" description="Helical" evidence="1">
    <location>
        <begin position="7"/>
        <end position="33"/>
    </location>
</feature>
<keyword evidence="1" id="KW-0812">Transmembrane</keyword>
<sequence>MNEVNDAAFAIIIICGILLLIVVLGLLCLVMSLSFDCWWNVGYCVNDPENDEEECFLNEDEPVPKHWLVVFSRKKKNGPSHKSVIVPI</sequence>
<protein>
    <submittedName>
        <fullName evidence="3 4">Transmembrane protein</fullName>
    </submittedName>
</protein>
<dbReference type="WBParaSite" id="ACRNAN_scaffold10921.g25739.t1">
    <property type="protein sequence ID" value="ACRNAN_scaffold10921.g25739.t1"/>
    <property type="gene ID" value="ACRNAN_scaffold10921.g25739"/>
</dbReference>
<dbReference type="WBParaSite" id="ACRNAN_scaffold4630.g25857.t1">
    <property type="protein sequence ID" value="ACRNAN_scaffold4630.g25857.t1"/>
    <property type="gene ID" value="ACRNAN_scaffold4630.g25857"/>
</dbReference>
<evidence type="ECO:0000313" key="3">
    <source>
        <dbReference type="WBParaSite" id="ACRNAN_scaffold10921.g25739.t1"/>
    </source>
</evidence>
<proteinExistence type="predicted"/>
<dbReference type="Proteomes" id="UP000887540">
    <property type="component" value="Unplaced"/>
</dbReference>
<reference evidence="3 4" key="1">
    <citation type="submission" date="2022-11" db="UniProtKB">
        <authorList>
            <consortium name="WormBaseParasite"/>
        </authorList>
    </citation>
    <scope>IDENTIFICATION</scope>
</reference>
<name>A0A914CJ33_9BILA</name>
<evidence type="ECO:0000313" key="4">
    <source>
        <dbReference type="WBParaSite" id="ACRNAN_scaffold4630.g25857.t1"/>
    </source>
</evidence>